<protein>
    <submittedName>
        <fullName evidence="1">Uncharacterized protein</fullName>
    </submittedName>
</protein>
<evidence type="ECO:0000313" key="2">
    <source>
        <dbReference type="Proteomes" id="UP000626697"/>
    </source>
</evidence>
<sequence>MRNLRVISLIPLLLTCIIAFIDAKSSLNKMEGYTSNDVGKSTFSIVRDVGDHRGTHYILCRSKVNIFDHLFEVNNLHTYCEAETLHSMIMDFQE</sequence>
<name>A0ABR6CQN7_9BACI</name>
<dbReference type="EMBL" id="JACJHX010000006">
    <property type="protein sequence ID" value="MBA9027021.1"/>
    <property type="molecule type" value="Genomic_DNA"/>
</dbReference>
<comment type="caution">
    <text evidence="1">The sequence shown here is derived from an EMBL/GenBank/DDBJ whole genome shotgun (WGS) entry which is preliminary data.</text>
</comment>
<keyword evidence="2" id="KW-1185">Reference proteome</keyword>
<proteinExistence type="predicted"/>
<gene>
    <name evidence="1" type="ORF">HNP81_002311</name>
</gene>
<organism evidence="1 2">
    <name type="scientific">Peribacillus huizhouensis</name>
    <dbReference type="NCBI Taxonomy" id="1501239"/>
    <lineage>
        <taxon>Bacteria</taxon>
        <taxon>Bacillati</taxon>
        <taxon>Bacillota</taxon>
        <taxon>Bacilli</taxon>
        <taxon>Bacillales</taxon>
        <taxon>Bacillaceae</taxon>
        <taxon>Peribacillus</taxon>
    </lineage>
</organism>
<reference evidence="1 2" key="1">
    <citation type="submission" date="2020-08" db="EMBL/GenBank/DDBJ databases">
        <title>Genomic Encyclopedia of Type Strains, Phase IV (KMG-IV): sequencing the most valuable type-strain genomes for metagenomic binning, comparative biology and taxonomic classification.</title>
        <authorList>
            <person name="Goeker M."/>
        </authorList>
    </citation>
    <scope>NUCLEOTIDE SEQUENCE [LARGE SCALE GENOMIC DNA]</scope>
    <source>
        <strain evidence="1 2">DSM 105481</strain>
    </source>
</reference>
<dbReference type="Proteomes" id="UP000626697">
    <property type="component" value="Unassembled WGS sequence"/>
</dbReference>
<evidence type="ECO:0000313" key="1">
    <source>
        <dbReference type="EMBL" id="MBA9027021.1"/>
    </source>
</evidence>
<accession>A0ABR6CQN7</accession>